<comment type="function">
    <text evidence="1">May be involved in recombinational repair of damaged DNA.</text>
</comment>
<feature type="compositionally biased region" description="Basic and acidic residues" evidence="9">
    <location>
        <begin position="570"/>
        <end position="584"/>
    </location>
</feature>
<name>A0ABR5I7T6_9ACTN</name>
<dbReference type="Pfam" id="PF02463">
    <property type="entry name" value="SMC_N"/>
    <property type="match status" value="1"/>
</dbReference>
<dbReference type="RefSeq" id="WP_049700745.1">
    <property type="nucleotide sequence ID" value="NZ_JAQDQF010000001.1"/>
</dbReference>
<dbReference type="PANTHER" id="PTHR11059:SF0">
    <property type="entry name" value="DNA REPAIR PROTEIN RECN"/>
    <property type="match status" value="1"/>
</dbReference>
<dbReference type="CDD" id="cd03241">
    <property type="entry name" value="ABC_RecN"/>
    <property type="match status" value="1"/>
</dbReference>
<accession>A0ABR5I7T6</accession>
<dbReference type="InterPro" id="IPR003395">
    <property type="entry name" value="RecF/RecN/SMC_N"/>
</dbReference>
<sequence length="607" mass="63124">MLEELSISGLGVIDQASAQFSPGFTVLTGETGAGKTMIVTSLRLLSGARADAGRVRSGSQKATVEGRFRLAESADDATRAAVADIVESSGAELDDDGSVIVVRTVGSDGRSRAHLGGRSVPVGVMGRFTGALLTIHGQNDQLRLLRPDHQRDALDSFAGDKAAAALRRYRSARESWVAILDELDARRANHRELAQEADRLRFGIDEIAAVDPQPGEDDALADTIRRLSDLESIRSAAAGSHDVVAGDNGSLVDGLGQVRSLLESAADAQLRTLAARVSETLTVVTDIGDELSSFLSGLPSDADELEKLLARQGELKALVRKYAPDIDGVIAWRETAERRLSEIDDPQGSIDELEAAAASARADVESAASTLRTMRRKAATSMSSKVSAELAGLAMGDAALSVNVIPDVAAPDDRLAITVDGAAAHAGADGADRVEFALVAHAGADPLPIAKSASGGELSRLMLALEVVLAEPTSGSVMVFDEVDAGVGGRAAVEIGRRLAGLARAHQVVVVTHLPQVAAFADNHLVIGKTSKSGDRAQTSTLRPLDRDARIAELARMLAGLGESDTGRAHAEELLATADGEKAHAVGSSAGEATSAATKAKGTRKKR</sequence>
<gene>
    <name evidence="11" type="ORF">ABW18_20055</name>
</gene>
<dbReference type="PIRSF" id="PIRSF003128">
    <property type="entry name" value="RecN"/>
    <property type="match status" value="1"/>
</dbReference>
<dbReference type="Proteomes" id="UP000037247">
    <property type="component" value="Unassembled WGS sequence"/>
</dbReference>
<keyword evidence="4" id="KW-0547">Nucleotide-binding</keyword>
<feature type="domain" description="RecF/RecN/SMC N-terminal" evidence="10">
    <location>
        <begin position="2"/>
        <end position="527"/>
    </location>
</feature>
<keyword evidence="6" id="KW-0067">ATP-binding</keyword>
<evidence type="ECO:0000313" key="11">
    <source>
        <dbReference type="EMBL" id="KNA89693.1"/>
    </source>
</evidence>
<evidence type="ECO:0000256" key="7">
    <source>
        <dbReference type="ARBA" id="ARBA00023204"/>
    </source>
</evidence>
<comment type="caution">
    <text evidence="11">The sequence shown here is derived from an EMBL/GenBank/DDBJ whole genome shotgun (WGS) entry which is preliminary data.</text>
</comment>
<dbReference type="NCBIfam" id="TIGR00634">
    <property type="entry name" value="recN"/>
    <property type="match status" value="1"/>
</dbReference>
<dbReference type="EMBL" id="LDTZ01000023">
    <property type="protein sequence ID" value="KNA89693.1"/>
    <property type="molecule type" value="Genomic_DNA"/>
</dbReference>
<evidence type="ECO:0000259" key="10">
    <source>
        <dbReference type="Pfam" id="PF02463"/>
    </source>
</evidence>
<evidence type="ECO:0000256" key="4">
    <source>
        <dbReference type="ARBA" id="ARBA00022741"/>
    </source>
</evidence>
<evidence type="ECO:0000256" key="1">
    <source>
        <dbReference type="ARBA" id="ARBA00003618"/>
    </source>
</evidence>
<evidence type="ECO:0000256" key="2">
    <source>
        <dbReference type="ARBA" id="ARBA00009441"/>
    </source>
</evidence>
<evidence type="ECO:0000256" key="9">
    <source>
        <dbReference type="SAM" id="MobiDB-lite"/>
    </source>
</evidence>
<keyword evidence="5" id="KW-0227">DNA damage</keyword>
<proteinExistence type="inferred from homology"/>
<evidence type="ECO:0000256" key="3">
    <source>
        <dbReference type="ARBA" id="ARBA00021315"/>
    </source>
</evidence>
<evidence type="ECO:0000313" key="12">
    <source>
        <dbReference type="Proteomes" id="UP000037247"/>
    </source>
</evidence>
<reference evidence="11 12" key="1">
    <citation type="submission" date="2015-05" db="EMBL/GenBank/DDBJ databases">
        <title>Draft genome sequence of the bacterium Gordonia jacobaea a new member of the Gordonia genus.</title>
        <authorList>
            <person name="Jimenez-Galisteo G."/>
            <person name="Dominguez A."/>
            <person name="Munoz E."/>
            <person name="Vinas M."/>
        </authorList>
    </citation>
    <scope>NUCLEOTIDE SEQUENCE [LARGE SCALE GENOMIC DNA]</scope>
    <source>
        <strain evidence="12">mv1</strain>
    </source>
</reference>
<dbReference type="PANTHER" id="PTHR11059">
    <property type="entry name" value="DNA REPAIR PROTEIN RECN"/>
    <property type="match status" value="1"/>
</dbReference>
<dbReference type="Gene3D" id="3.40.50.300">
    <property type="entry name" value="P-loop containing nucleotide triphosphate hydrolases"/>
    <property type="match status" value="2"/>
</dbReference>
<protein>
    <recommendedName>
        <fullName evidence="3">DNA repair protein RecN</fullName>
    </recommendedName>
    <alternativeName>
        <fullName evidence="8">Recombination protein N</fullName>
    </alternativeName>
</protein>
<dbReference type="SUPFAM" id="SSF52540">
    <property type="entry name" value="P-loop containing nucleoside triphosphate hydrolases"/>
    <property type="match status" value="2"/>
</dbReference>
<keyword evidence="7" id="KW-0234">DNA repair</keyword>
<feature type="region of interest" description="Disordered" evidence="9">
    <location>
        <begin position="570"/>
        <end position="607"/>
    </location>
</feature>
<keyword evidence="12" id="KW-1185">Reference proteome</keyword>
<dbReference type="InterPro" id="IPR027417">
    <property type="entry name" value="P-loop_NTPase"/>
</dbReference>
<organism evidence="11 12">
    <name type="scientific">Gordonia jacobaea</name>
    <dbReference type="NCBI Taxonomy" id="122202"/>
    <lineage>
        <taxon>Bacteria</taxon>
        <taxon>Bacillati</taxon>
        <taxon>Actinomycetota</taxon>
        <taxon>Actinomycetes</taxon>
        <taxon>Mycobacteriales</taxon>
        <taxon>Gordoniaceae</taxon>
        <taxon>Gordonia</taxon>
    </lineage>
</organism>
<feature type="compositionally biased region" description="Low complexity" evidence="9">
    <location>
        <begin position="585"/>
        <end position="600"/>
    </location>
</feature>
<evidence type="ECO:0000256" key="5">
    <source>
        <dbReference type="ARBA" id="ARBA00022763"/>
    </source>
</evidence>
<dbReference type="InterPro" id="IPR004604">
    <property type="entry name" value="DNA_recomb/repair_RecN"/>
</dbReference>
<evidence type="ECO:0000256" key="8">
    <source>
        <dbReference type="ARBA" id="ARBA00033408"/>
    </source>
</evidence>
<comment type="similarity">
    <text evidence="2">Belongs to the RecN family.</text>
</comment>
<evidence type="ECO:0000256" key="6">
    <source>
        <dbReference type="ARBA" id="ARBA00022840"/>
    </source>
</evidence>